<dbReference type="PROSITE" id="PS50110">
    <property type="entry name" value="RESPONSE_REGULATORY"/>
    <property type="match status" value="1"/>
</dbReference>
<dbReference type="Gene3D" id="3.40.50.2300">
    <property type="match status" value="1"/>
</dbReference>
<accession>A0A6V8LTI9</accession>
<dbReference type="CDD" id="cd00082">
    <property type="entry name" value="HisKA"/>
    <property type="match status" value="1"/>
</dbReference>
<evidence type="ECO:0000256" key="6">
    <source>
        <dbReference type="ARBA" id="ARBA00022692"/>
    </source>
</evidence>
<dbReference type="GO" id="GO:0005524">
    <property type="term" value="F:ATP binding"/>
    <property type="evidence" value="ECO:0007669"/>
    <property type="project" value="UniProtKB-KW"/>
</dbReference>
<dbReference type="InterPro" id="IPR036097">
    <property type="entry name" value="HisK_dim/P_sf"/>
</dbReference>
<dbReference type="InterPro" id="IPR003661">
    <property type="entry name" value="HisK_dim/P_dom"/>
</dbReference>
<evidence type="ECO:0000259" key="15">
    <source>
        <dbReference type="PROSITE" id="PS50109"/>
    </source>
</evidence>
<feature type="domain" description="PAS" evidence="17">
    <location>
        <begin position="186"/>
        <end position="259"/>
    </location>
</feature>
<dbReference type="InterPro" id="IPR011006">
    <property type="entry name" value="CheY-like_superfamily"/>
</dbReference>
<evidence type="ECO:0000256" key="9">
    <source>
        <dbReference type="ARBA" id="ARBA00022840"/>
    </source>
</evidence>
<keyword evidence="12" id="KW-0472">Membrane</keyword>
<dbReference type="EC" id="2.7.13.3" evidence="3"/>
<dbReference type="RefSeq" id="WP_173081856.1">
    <property type="nucleotide sequence ID" value="NZ_BLTE01000003.1"/>
</dbReference>
<evidence type="ECO:0000256" key="1">
    <source>
        <dbReference type="ARBA" id="ARBA00000085"/>
    </source>
</evidence>
<dbReference type="PANTHER" id="PTHR45339:SF1">
    <property type="entry name" value="HYBRID SIGNAL TRANSDUCTION HISTIDINE KINASE J"/>
    <property type="match status" value="1"/>
</dbReference>
<dbReference type="SUPFAM" id="SSF52172">
    <property type="entry name" value="CheY-like"/>
    <property type="match status" value="1"/>
</dbReference>
<dbReference type="InterPro" id="IPR005467">
    <property type="entry name" value="His_kinase_dom"/>
</dbReference>
<evidence type="ECO:0000256" key="7">
    <source>
        <dbReference type="ARBA" id="ARBA00022741"/>
    </source>
</evidence>
<dbReference type="Pfam" id="PF13426">
    <property type="entry name" value="PAS_9"/>
    <property type="match status" value="1"/>
</dbReference>
<dbReference type="FunFam" id="3.30.565.10:FF:000010">
    <property type="entry name" value="Sensor histidine kinase RcsC"/>
    <property type="match status" value="1"/>
</dbReference>
<dbReference type="InterPro" id="IPR001789">
    <property type="entry name" value="Sig_transdc_resp-reg_receiver"/>
</dbReference>
<dbReference type="SUPFAM" id="SSF55781">
    <property type="entry name" value="GAF domain-like"/>
    <property type="match status" value="1"/>
</dbReference>
<feature type="domain" description="PAC" evidence="18">
    <location>
        <begin position="134"/>
        <end position="185"/>
    </location>
</feature>
<keyword evidence="4 13" id="KW-0597">Phosphoprotein</keyword>
<dbReference type="Pfam" id="PF00072">
    <property type="entry name" value="Response_reg"/>
    <property type="match status" value="1"/>
</dbReference>
<feature type="domain" description="Histidine kinase" evidence="15">
    <location>
        <begin position="488"/>
        <end position="710"/>
    </location>
</feature>
<keyword evidence="20" id="KW-1185">Reference proteome</keyword>
<dbReference type="InterPro" id="IPR036890">
    <property type="entry name" value="HATPase_C_sf"/>
</dbReference>
<evidence type="ECO:0000259" key="17">
    <source>
        <dbReference type="PROSITE" id="PS50112"/>
    </source>
</evidence>
<feature type="coiled-coil region" evidence="14">
    <location>
        <begin position="37"/>
        <end position="64"/>
    </location>
</feature>
<evidence type="ECO:0000256" key="14">
    <source>
        <dbReference type="SAM" id="Coils"/>
    </source>
</evidence>
<dbReference type="AlphaFoldDB" id="A0A6V8LTI9"/>
<dbReference type="Gene3D" id="1.10.287.130">
    <property type="match status" value="1"/>
</dbReference>
<dbReference type="InterPro" id="IPR000014">
    <property type="entry name" value="PAS"/>
</dbReference>
<sequence length="867" mass="96924">MTKDKLRQEAEKRVLASETKNDRALLLEETQQVLHELRVHQIELEMQNEELRLAQAELDAGRARYFDLYDLAPIGYLTLTDRGFIQEANLTVATLLGVPRTELIKQPLSRFIHVEFQGQYYHHRKKLLETSESQVWELLMVKMDGTPFWASLSSAVTRDFEGIIVYRVVISDITERKQAEEGLLKSEAHLRIISENTYDWEYWRAPDGKYVWVSPSCKAISGFAPEEFTKDEPLSILEIVHPKDRGIWKEHLEELDKLQHQPQEIEFRIIKPSGDVVWISHICKSIFSDEGVFLGRRVCNRDITERKTIEQALTFLATCCSARSGMGFFETLAKYLAETLDMDFVCIDRLEGDGLNARTLAVYFDGHFEDNISYALKDTPCGDVVGKQTCCFPRDVRGLFPKDEVLQDMLAESYVGITLWDSAGQPNGLIAVIGRHPLNDSRLAGSILQLAGVRAGGEVERLQALEALQIAKNFAESANRAKSEFLANMSHEIRTPLNGVLGMLQLLDTTAPNEEQKEYILAAIKSSNRLTRLLSDILDISRVEAGKMQVIEAEFEFYNLKESIMELFKSAAKEKKLDLDFTVSPQIPKRLIGDEARLRQVLFNLVGNAIKFTEKGHVVVEASVIQLDDKASCRVLFSVEDTGIGIPDNRLKDLFDPFVQGGDTFRRNFQGAGLGLSIVRRLVSLMGGAISVDNTESGGTTFYFSLPFKLPGGKMNIDLEEARLTPGLPSETPLRILLAEDDAVTAMVTTRLFNKAGYSVTVATDGQETLRLLGEQDFDIILMDIQMPVMDGVEATKAIRSSSALGVKANIPIVATTAYSMVGDREKFLAVGMNDYIAKPIDIVALKEIVTRIIAGSASTTRVSSKE</sequence>
<evidence type="ECO:0000256" key="10">
    <source>
        <dbReference type="ARBA" id="ARBA00022989"/>
    </source>
</evidence>
<gene>
    <name evidence="19" type="primary">rpfC_1</name>
    <name evidence="19" type="ORF">NNJEOMEG_00955</name>
</gene>
<dbReference type="SUPFAM" id="SSF55785">
    <property type="entry name" value="PYP-like sensor domain (PAS domain)"/>
    <property type="match status" value="2"/>
</dbReference>
<evidence type="ECO:0000256" key="2">
    <source>
        <dbReference type="ARBA" id="ARBA00004370"/>
    </source>
</evidence>
<dbReference type="InterPro" id="IPR013655">
    <property type="entry name" value="PAS_fold_3"/>
</dbReference>
<evidence type="ECO:0000313" key="20">
    <source>
        <dbReference type="Proteomes" id="UP000494245"/>
    </source>
</evidence>
<dbReference type="SMART" id="SM00091">
    <property type="entry name" value="PAS"/>
    <property type="match status" value="2"/>
</dbReference>
<dbReference type="GO" id="GO:0016020">
    <property type="term" value="C:membrane"/>
    <property type="evidence" value="ECO:0007669"/>
    <property type="project" value="UniProtKB-SubCell"/>
</dbReference>
<dbReference type="SMART" id="SM00086">
    <property type="entry name" value="PAC"/>
    <property type="match status" value="2"/>
</dbReference>
<dbReference type="Pfam" id="PF00512">
    <property type="entry name" value="HisKA"/>
    <property type="match status" value="1"/>
</dbReference>
<dbReference type="PROSITE" id="PS50113">
    <property type="entry name" value="PAC"/>
    <property type="match status" value="2"/>
</dbReference>
<reference evidence="19 20" key="1">
    <citation type="submission" date="2020-04" db="EMBL/GenBank/DDBJ databases">
        <authorList>
            <consortium name="Desulfovibrio sp. FSS-1 genome sequencing consortium"/>
            <person name="Shimoshige H."/>
            <person name="Kobayashi H."/>
            <person name="Maekawa T."/>
        </authorList>
    </citation>
    <scope>NUCLEOTIDE SEQUENCE [LARGE SCALE GENOMIC DNA]</scope>
    <source>
        <strain evidence="19 20">SIID29052-01</strain>
    </source>
</reference>
<evidence type="ECO:0000256" key="11">
    <source>
        <dbReference type="ARBA" id="ARBA00023012"/>
    </source>
</evidence>
<evidence type="ECO:0000256" key="4">
    <source>
        <dbReference type="ARBA" id="ARBA00022553"/>
    </source>
</evidence>
<evidence type="ECO:0000256" key="3">
    <source>
        <dbReference type="ARBA" id="ARBA00012438"/>
    </source>
</evidence>
<keyword evidence="14" id="KW-0175">Coiled coil</keyword>
<evidence type="ECO:0000256" key="12">
    <source>
        <dbReference type="ARBA" id="ARBA00023136"/>
    </source>
</evidence>
<keyword evidence="7" id="KW-0547">Nucleotide-binding</keyword>
<dbReference type="CDD" id="cd16922">
    <property type="entry name" value="HATPase_EvgS-ArcB-TorS-like"/>
    <property type="match status" value="1"/>
</dbReference>
<dbReference type="SMART" id="SM00448">
    <property type="entry name" value="REC"/>
    <property type="match status" value="1"/>
</dbReference>
<dbReference type="SUPFAM" id="SSF47384">
    <property type="entry name" value="Homodimeric domain of signal transducing histidine kinase"/>
    <property type="match status" value="1"/>
</dbReference>
<evidence type="ECO:0000259" key="16">
    <source>
        <dbReference type="PROSITE" id="PS50110"/>
    </source>
</evidence>
<comment type="catalytic activity">
    <reaction evidence="1">
        <text>ATP + protein L-histidine = ADP + protein N-phospho-L-histidine.</text>
        <dbReference type="EC" id="2.7.13.3"/>
    </reaction>
</comment>
<dbReference type="PROSITE" id="PS50109">
    <property type="entry name" value="HIS_KIN"/>
    <property type="match status" value="1"/>
</dbReference>
<dbReference type="Gene3D" id="3.30.450.20">
    <property type="entry name" value="PAS domain"/>
    <property type="match status" value="2"/>
</dbReference>
<dbReference type="InterPro" id="IPR000700">
    <property type="entry name" value="PAS-assoc_C"/>
</dbReference>
<evidence type="ECO:0000256" key="13">
    <source>
        <dbReference type="PROSITE-ProRule" id="PRU00169"/>
    </source>
</evidence>
<keyword evidence="9" id="KW-0067">ATP-binding</keyword>
<dbReference type="SMART" id="SM00388">
    <property type="entry name" value="HisKA"/>
    <property type="match status" value="1"/>
</dbReference>
<dbReference type="CDD" id="cd00130">
    <property type="entry name" value="PAS"/>
    <property type="match status" value="2"/>
</dbReference>
<feature type="modified residue" description="4-aspartylphosphate" evidence="13">
    <location>
        <position position="784"/>
    </location>
</feature>
<dbReference type="Pfam" id="PF02518">
    <property type="entry name" value="HATPase_c"/>
    <property type="match status" value="1"/>
</dbReference>
<dbReference type="InterPro" id="IPR035965">
    <property type="entry name" value="PAS-like_dom_sf"/>
</dbReference>
<organism evidence="19 20">
    <name type="scientific">Fundidesulfovibrio magnetotacticus</name>
    <dbReference type="NCBI Taxonomy" id="2730080"/>
    <lineage>
        <taxon>Bacteria</taxon>
        <taxon>Pseudomonadati</taxon>
        <taxon>Thermodesulfobacteriota</taxon>
        <taxon>Desulfovibrionia</taxon>
        <taxon>Desulfovibrionales</taxon>
        <taxon>Desulfovibrionaceae</taxon>
        <taxon>Fundidesulfovibrio</taxon>
    </lineage>
</organism>
<name>A0A6V8LTI9_9BACT</name>
<keyword evidence="10" id="KW-1133">Transmembrane helix</keyword>
<dbReference type="Pfam" id="PF08447">
    <property type="entry name" value="PAS_3"/>
    <property type="match status" value="1"/>
</dbReference>
<dbReference type="InterPro" id="IPR001610">
    <property type="entry name" value="PAC"/>
</dbReference>
<evidence type="ECO:0000259" key="18">
    <source>
        <dbReference type="PROSITE" id="PS50113"/>
    </source>
</evidence>
<evidence type="ECO:0000256" key="5">
    <source>
        <dbReference type="ARBA" id="ARBA00022679"/>
    </source>
</evidence>
<comment type="subcellular location">
    <subcellularLocation>
        <location evidence="2">Membrane</location>
    </subcellularLocation>
</comment>
<reference evidence="19 20" key="2">
    <citation type="submission" date="2020-05" db="EMBL/GenBank/DDBJ databases">
        <title>Draft genome sequence of Desulfovibrio sp. strainFSS-1.</title>
        <authorList>
            <person name="Shimoshige H."/>
            <person name="Kobayashi H."/>
            <person name="Maekawa T."/>
        </authorList>
    </citation>
    <scope>NUCLEOTIDE SEQUENCE [LARGE SCALE GENOMIC DNA]</scope>
    <source>
        <strain evidence="19 20">SIID29052-01</strain>
    </source>
</reference>
<dbReference type="InterPro" id="IPR003594">
    <property type="entry name" value="HATPase_dom"/>
</dbReference>
<dbReference type="PROSITE" id="PS50112">
    <property type="entry name" value="PAS"/>
    <property type="match status" value="1"/>
</dbReference>
<evidence type="ECO:0000313" key="19">
    <source>
        <dbReference type="EMBL" id="GFK93126.1"/>
    </source>
</evidence>
<dbReference type="GO" id="GO:0000155">
    <property type="term" value="F:phosphorelay sensor kinase activity"/>
    <property type="evidence" value="ECO:0007669"/>
    <property type="project" value="InterPro"/>
</dbReference>
<dbReference type="NCBIfam" id="TIGR00229">
    <property type="entry name" value="sensory_box"/>
    <property type="match status" value="2"/>
</dbReference>
<dbReference type="Gene3D" id="3.30.565.10">
    <property type="entry name" value="Histidine kinase-like ATPase, C-terminal domain"/>
    <property type="match status" value="1"/>
</dbReference>
<keyword evidence="5 19" id="KW-0808">Transferase</keyword>
<dbReference type="SMART" id="SM00387">
    <property type="entry name" value="HATPase_c"/>
    <property type="match status" value="1"/>
</dbReference>
<dbReference type="InterPro" id="IPR004358">
    <property type="entry name" value="Sig_transdc_His_kin-like_C"/>
</dbReference>
<dbReference type="PANTHER" id="PTHR45339">
    <property type="entry name" value="HYBRID SIGNAL TRANSDUCTION HISTIDINE KINASE J"/>
    <property type="match status" value="1"/>
</dbReference>
<comment type="caution">
    <text evidence="19">The sequence shown here is derived from an EMBL/GenBank/DDBJ whole genome shotgun (WGS) entry which is preliminary data.</text>
</comment>
<dbReference type="Proteomes" id="UP000494245">
    <property type="component" value="Unassembled WGS sequence"/>
</dbReference>
<dbReference type="PRINTS" id="PR00344">
    <property type="entry name" value="BCTRLSENSOR"/>
</dbReference>
<dbReference type="EMBL" id="BLTE01000003">
    <property type="protein sequence ID" value="GFK93126.1"/>
    <property type="molecule type" value="Genomic_DNA"/>
</dbReference>
<keyword evidence="8" id="KW-0418">Kinase</keyword>
<feature type="domain" description="Response regulatory" evidence="16">
    <location>
        <begin position="735"/>
        <end position="854"/>
    </location>
</feature>
<keyword evidence="6" id="KW-0812">Transmembrane</keyword>
<protein>
    <recommendedName>
        <fullName evidence="3">histidine kinase</fullName>
        <ecNumber evidence="3">2.7.13.3</ecNumber>
    </recommendedName>
</protein>
<proteinExistence type="predicted"/>
<dbReference type="SUPFAM" id="SSF55874">
    <property type="entry name" value="ATPase domain of HSP90 chaperone/DNA topoisomerase II/histidine kinase"/>
    <property type="match status" value="1"/>
</dbReference>
<dbReference type="FunFam" id="1.10.287.130:FF:000004">
    <property type="entry name" value="Ethylene receptor 1"/>
    <property type="match status" value="1"/>
</dbReference>
<keyword evidence="11" id="KW-0902">Two-component regulatory system</keyword>
<dbReference type="CDD" id="cd17546">
    <property type="entry name" value="REC_hyHK_CKI1_RcsC-like"/>
    <property type="match status" value="1"/>
</dbReference>
<feature type="domain" description="PAC" evidence="18">
    <location>
        <begin position="263"/>
        <end position="315"/>
    </location>
</feature>
<evidence type="ECO:0000256" key="8">
    <source>
        <dbReference type="ARBA" id="ARBA00022777"/>
    </source>
</evidence>